<keyword evidence="2" id="KW-1185">Reference proteome</keyword>
<evidence type="ECO:0000313" key="1">
    <source>
        <dbReference type="EMBL" id="KAI3816606.1"/>
    </source>
</evidence>
<evidence type="ECO:0000313" key="2">
    <source>
        <dbReference type="Proteomes" id="UP001056120"/>
    </source>
</evidence>
<reference evidence="1 2" key="2">
    <citation type="journal article" date="2022" name="Mol. Ecol. Resour.">
        <title>The genomes of chicory, endive, great burdock and yacon provide insights into Asteraceae paleo-polyploidization history and plant inulin production.</title>
        <authorList>
            <person name="Fan W."/>
            <person name="Wang S."/>
            <person name="Wang H."/>
            <person name="Wang A."/>
            <person name="Jiang F."/>
            <person name="Liu H."/>
            <person name="Zhao H."/>
            <person name="Xu D."/>
            <person name="Zhang Y."/>
        </authorList>
    </citation>
    <scope>NUCLEOTIDE SEQUENCE [LARGE SCALE GENOMIC DNA]</scope>
    <source>
        <strain evidence="2">cv. Yunnan</strain>
        <tissue evidence="1">Leaves</tissue>
    </source>
</reference>
<protein>
    <submittedName>
        <fullName evidence="1">Uncharacterized protein</fullName>
    </submittedName>
</protein>
<comment type="caution">
    <text evidence="1">The sequence shown here is derived from an EMBL/GenBank/DDBJ whole genome shotgun (WGS) entry which is preliminary data.</text>
</comment>
<accession>A0ACB9J8Z0</accession>
<proteinExistence type="predicted"/>
<name>A0ACB9J8Z0_9ASTR</name>
<reference evidence="2" key="1">
    <citation type="journal article" date="2022" name="Mol. Ecol. Resour.">
        <title>The genomes of chicory, endive, great burdock and yacon provide insights into Asteraceae palaeo-polyploidization history and plant inulin production.</title>
        <authorList>
            <person name="Fan W."/>
            <person name="Wang S."/>
            <person name="Wang H."/>
            <person name="Wang A."/>
            <person name="Jiang F."/>
            <person name="Liu H."/>
            <person name="Zhao H."/>
            <person name="Xu D."/>
            <person name="Zhang Y."/>
        </authorList>
    </citation>
    <scope>NUCLEOTIDE SEQUENCE [LARGE SCALE GENOMIC DNA]</scope>
    <source>
        <strain evidence="2">cv. Yunnan</strain>
    </source>
</reference>
<gene>
    <name evidence="1" type="ORF">L1987_16309</name>
</gene>
<sequence length="163" mass="17749">MEVLKRCGQSIGYNLDVLNRIDDAMAYLVTGNGQYFNEGDFGSVLGVAQCIQDLSLSDCQDCLSEASGRLRSECDTSTWGDMYLGKCYIRYVDQGVDAQAYNSNSGYNNSQNRRGDGENNDIIIKVIGYIAAAVLGGGLTFAVTVSVKNCNRNGIYLTSFLQD</sequence>
<dbReference type="Proteomes" id="UP001056120">
    <property type="component" value="Linkage Group LG05"/>
</dbReference>
<organism evidence="1 2">
    <name type="scientific">Smallanthus sonchifolius</name>
    <dbReference type="NCBI Taxonomy" id="185202"/>
    <lineage>
        <taxon>Eukaryota</taxon>
        <taxon>Viridiplantae</taxon>
        <taxon>Streptophyta</taxon>
        <taxon>Embryophyta</taxon>
        <taxon>Tracheophyta</taxon>
        <taxon>Spermatophyta</taxon>
        <taxon>Magnoliopsida</taxon>
        <taxon>eudicotyledons</taxon>
        <taxon>Gunneridae</taxon>
        <taxon>Pentapetalae</taxon>
        <taxon>asterids</taxon>
        <taxon>campanulids</taxon>
        <taxon>Asterales</taxon>
        <taxon>Asteraceae</taxon>
        <taxon>Asteroideae</taxon>
        <taxon>Heliantheae alliance</taxon>
        <taxon>Millerieae</taxon>
        <taxon>Smallanthus</taxon>
    </lineage>
</organism>
<dbReference type="EMBL" id="CM042022">
    <property type="protein sequence ID" value="KAI3816606.1"/>
    <property type="molecule type" value="Genomic_DNA"/>
</dbReference>